<reference evidence="1" key="1">
    <citation type="journal article" date="2019" name="PLoS Negl. Trop. Dis.">
        <title>Revisiting the worldwide diversity of Leptospira species in the environment.</title>
        <authorList>
            <person name="Vincent A.T."/>
            <person name="Schiettekatte O."/>
            <person name="Bourhy P."/>
            <person name="Veyrier F.J."/>
            <person name="Picardeau M."/>
        </authorList>
    </citation>
    <scope>NUCLEOTIDE SEQUENCE [LARGE SCALE GENOMIC DNA]</scope>
    <source>
        <strain evidence="1">201400974</strain>
    </source>
</reference>
<dbReference type="Gene3D" id="1.10.287.110">
    <property type="entry name" value="DnaJ domain"/>
    <property type="match status" value="1"/>
</dbReference>
<name>A0A4R9LMN0_9LEPT</name>
<evidence type="ECO:0000313" key="2">
    <source>
        <dbReference type="Proteomes" id="UP000298264"/>
    </source>
</evidence>
<gene>
    <name evidence="1" type="ORF">EHS11_19145</name>
</gene>
<dbReference type="AlphaFoldDB" id="A0A4R9LMN0"/>
<dbReference type="OrthoDB" id="343146at2"/>
<organism evidence="1 2">
    <name type="scientific">Leptospira ilyithenensis</name>
    <dbReference type="NCBI Taxonomy" id="2484901"/>
    <lineage>
        <taxon>Bacteria</taxon>
        <taxon>Pseudomonadati</taxon>
        <taxon>Spirochaetota</taxon>
        <taxon>Spirochaetia</taxon>
        <taxon>Leptospirales</taxon>
        <taxon>Leptospiraceae</taxon>
        <taxon>Leptospira</taxon>
    </lineage>
</organism>
<dbReference type="SUPFAM" id="SSF46565">
    <property type="entry name" value="Chaperone J-domain"/>
    <property type="match status" value="1"/>
</dbReference>
<sequence>MVAKAETTKSKQVLGDVIFELQNHSDSLRWFLSYERLAELLEIRKEECLRKIYNFRASQPHMSLSGGFHEVDGDCLIDFLSKELDADYVPAEFLRSGIFFSERPLYELRESYKALIQTTVENHKLDKELLLLLAAATVDFDDAVDSYLMDKFEIEFFVGRTINIFIELRKIKTEYGAEGFLKDYLMALVPTKILNFRDITKEFRDRTYYEIFGRIREAKKKKKKPKQKLNLELEQLLTFFQLGEDAKIADVKKKFKELMKKYHPDINKKGEEMTKKIIIKYNRLIVLMAEAD</sequence>
<comment type="caution">
    <text evidence="1">The sequence shown here is derived from an EMBL/GenBank/DDBJ whole genome shotgun (WGS) entry which is preliminary data.</text>
</comment>
<dbReference type="EMBL" id="RQHV01000066">
    <property type="protein sequence ID" value="TGN06471.1"/>
    <property type="molecule type" value="Genomic_DNA"/>
</dbReference>
<dbReference type="Proteomes" id="UP000298264">
    <property type="component" value="Unassembled WGS sequence"/>
</dbReference>
<proteinExistence type="predicted"/>
<evidence type="ECO:0000313" key="1">
    <source>
        <dbReference type="EMBL" id="TGN06471.1"/>
    </source>
</evidence>
<accession>A0A4R9LMN0</accession>
<dbReference type="RefSeq" id="WP_135765992.1">
    <property type="nucleotide sequence ID" value="NZ_RQHV01000066.1"/>
</dbReference>
<dbReference type="InterPro" id="IPR036869">
    <property type="entry name" value="J_dom_sf"/>
</dbReference>
<keyword evidence="2" id="KW-1185">Reference proteome</keyword>
<protein>
    <submittedName>
        <fullName evidence="1">Molecular chaperone DnaJ</fullName>
    </submittedName>
</protein>